<feature type="transmembrane region" description="Helical" evidence="1">
    <location>
        <begin position="6"/>
        <end position="29"/>
    </location>
</feature>
<proteinExistence type="predicted"/>
<dbReference type="Proteomes" id="UP000019243">
    <property type="component" value="Unassembled WGS sequence"/>
</dbReference>
<dbReference type="AlphaFoldDB" id="W7D6Z1"/>
<feature type="transmembrane region" description="Helical" evidence="1">
    <location>
        <begin position="93"/>
        <end position="116"/>
    </location>
</feature>
<evidence type="ECO:0000313" key="3">
    <source>
        <dbReference type="Proteomes" id="UP000019243"/>
    </source>
</evidence>
<comment type="caution">
    <text evidence="2">The sequence shown here is derived from an EMBL/GenBank/DDBJ whole genome shotgun (WGS) entry which is preliminary data.</text>
</comment>
<accession>W7D6Z1</accession>
<dbReference type="RefSeq" id="WP_035313727.1">
    <property type="nucleotide sequence ID" value="NZ_AODH01000013.1"/>
</dbReference>
<keyword evidence="1" id="KW-1133">Transmembrane helix</keyword>
<organism evidence="2 3">
    <name type="scientific">Brochothrix campestris FSL F6-1037</name>
    <dbReference type="NCBI Taxonomy" id="1265861"/>
    <lineage>
        <taxon>Bacteria</taxon>
        <taxon>Bacillati</taxon>
        <taxon>Bacillota</taxon>
        <taxon>Bacilli</taxon>
        <taxon>Bacillales</taxon>
        <taxon>Listeriaceae</taxon>
        <taxon>Brochothrix</taxon>
    </lineage>
</organism>
<evidence type="ECO:0000313" key="2">
    <source>
        <dbReference type="EMBL" id="EUJ41128.1"/>
    </source>
</evidence>
<keyword evidence="1" id="KW-0812">Transmembrane</keyword>
<keyword evidence="1" id="KW-0472">Membrane</keyword>
<sequence length="117" mass="13121">MYFDQSLVLIPLTCLMILLIVSTAVLLYLTITKKQQRHLRIIAALLLGLGLFQLFFATIIFPVLASVVLLSLAMMLLPLFYRVKLTDVVMIPVMVVGFILFIPAIFLFIAGVSFVMN</sequence>
<dbReference type="STRING" id="1265861.BCAMP_03910"/>
<reference evidence="2 3" key="1">
    <citation type="submission" date="2012-12" db="EMBL/GenBank/DDBJ databases">
        <title>Novel taxa of Listeriaceae from agricultural environments in the United States.</title>
        <authorList>
            <person name="den Bakker H.C."/>
            <person name="Allred A."/>
            <person name="Warchocki S."/>
            <person name="Wright E.M."/>
            <person name="Burrell A."/>
            <person name="Nightingale K.K."/>
            <person name="Kephart D."/>
            <person name="Wiedmann M."/>
        </authorList>
    </citation>
    <scope>NUCLEOTIDE SEQUENCE [LARGE SCALE GENOMIC DNA]</scope>
    <source>
        <strain evidence="2 3">FSL F6-1037</strain>
    </source>
</reference>
<protein>
    <submittedName>
        <fullName evidence="2">Uncharacterized protein</fullName>
    </submittedName>
</protein>
<keyword evidence="3" id="KW-1185">Reference proteome</keyword>
<feature type="transmembrane region" description="Helical" evidence="1">
    <location>
        <begin position="41"/>
        <end position="57"/>
    </location>
</feature>
<dbReference type="EMBL" id="AODH01000013">
    <property type="protein sequence ID" value="EUJ41128.1"/>
    <property type="molecule type" value="Genomic_DNA"/>
</dbReference>
<gene>
    <name evidence="2" type="ORF">BCAMP_03910</name>
</gene>
<name>W7D6Z1_9LIST</name>
<evidence type="ECO:0000256" key="1">
    <source>
        <dbReference type="SAM" id="Phobius"/>
    </source>
</evidence>